<evidence type="ECO:0000256" key="4">
    <source>
        <dbReference type="ARBA" id="ARBA00022475"/>
    </source>
</evidence>
<dbReference type="PANTHER" id="PTHR22911">
    <property type="entry name" value="ACYL-MALONYL CONDENSING ENZYME-RELATED"/>
    <property type="match status" value="1"/>
</dbReference>
<proteinExistence type="inferred from homology"/>
<feature type="domain" description="EamA" evidence="9">
    <location>
        <begin position="12"/>
        <end position="147"/>
    </location>
</feature>
<evidence type="ECO:0000256" key="2">
    <source>
        <dbReference type="ARBA" id="ARBA00007362"/>
    </source>
</evidence>
<dbReference type="SUPFAM" id="SSF103481">
    <property type="entry name" value="Multidrug resistance efflux transporter EmrE"/>
    <property type="match status" value="2"/>
</dbReference>
<evidence type="ECO:0000256" key="6">
    <source>
        <dbReference type="ARBA" id="ARBA00022989"/>
    </source>
</evidence>
<feature type="transmembrane region" description="Helical" evidence="8">
    <location>
        <begin position="215"/>
        <end position="236"/>
    </location>
</feature>
<evidence type="ECO:0000256" key="3">
    <source>
        <dbReference type="ARBA" id="ARBA00022448"/>
    </source>
</evidence>
<dbReference type="PANTHER" id="PTHR22911:SF137">
    <property type="entry name" value="SOLUTE CARRIER FAMILY 35 MEMBER G2-RELATED"/>
    <property type="match status" value="1"/>
</dbReference>
<feature type="transmembrane region" description="Helical" evidence="8">
    <location>
        <begin position="182"/>
        <end position="203"/>
    </location>
</feature>
<feature type="transmembrane region" description="Helical" evidence="8">
    <location>
        <begin position="248"/>
        <end position="268"/>
    </location>
</feature>
<dbReference type="NCBIfam" id="TIGR00688">
    <property type="entry name" value="rarD"/>
    <property type="match status" value="1"/>
</dbReference>
<gene>
    <name evidence="10" type="ORF">C3B54_11353</name>
</gene>
<dbReference type="OrthoDB" id="369870at2"/>
<comment type="similarity">
    <text evidence="2">Belongs to the EamA transporter family.</text>
</comment>
<sequence>MTSSETKSVRAGYGYALGAYSLWGFMPLYFVALAPASSLEILAWRIVLSLVFCVLILLATGHLQRALAVLRDRRSALLTAAAGVLILANWGIFVYATQTGHVMDAALGYFINPLVTALLGVFILRERLRTAQWVALALGVVAVTVLVVGYGEFPWISVGLAFSFGFYGLVKKGLGQMPALTGLTLETVWVTPLAVGLLIWIALTDGLAVTSEGAGLVMLMSLAGAVTSIPLLLFASAARRLPLATVGLLQYLNPILQALVGIFILMEPMPIERWWGFAIIVVALGVFIGDALKTRGLTGR</sequence>
<evidence type="ECO:0000256" key="8">
    <source>
        <dbReference type="SAM" id="Phobius"/>
    </source>
</evidence>
<feature type="transmembrane region" description="Helical" evidence="8">
    <location>
        <begin position="131"/>
        <end position="147"/>
    </location>
</feature>
<accession>A0A2L2BNV4</accession>
<keyword evidence="6 8" id="KW-1133">Transmembrane helix</keyword>
<dbReference type="InterPro" id="IPR000620">
    <property type="entry name" value="EamA_dom"/>
</dbReference>
<evidence type="ECO:0000259" key="9">
    <source>
        <dbReference type="Pfam" id="PF00892"/>
    </source>
</evidence>
<feature type="transmembrane region" description="Helical" evidence="8">
    <location>
        <begin position="42"/>
        <end position="63"/>
    </location>
</feature>
<keyword evidence="5 8" id="KW-0812">Transmembrane</keyword>
<feature type="transmembrane region" description="Helical" evidence="8">
    <location>
        <begin position="107"/>
        <end position="124"/>
    </location>
</feature>
<dbReference type="Pfam" id="PF00892">
    <property type="entry name" value="EamA"/>
    <property type="match status" value="1"/>
</dbReference>
<protein>
    <submittedName>
        <fullName evidence="10">DMT drug exporter</fullName>
    </submittedName>
</protein>
<organism evidence="10 11">
    <name type="scientific">Pontimonas salivibrio</name>
    <dbReference type="NCBI Taxonomy" id="1159327"/>
    <lineage>
        <taxon>Bacteria</taxon>
        <taxon>Bacillati</taxon>
        <taxon>Actinomycetota</taxon>
        <taxon>Actinomycetes</taxon>
        <taxon>Micrococcales</taxon>
        <taxon>Microbacteriaceae</taxon>
        <taxon>Pontimonas</taxon>
    </lineage>
</organism>
<dbReference type="InterPro" id="IPR037185">
    <property type="entry name" value="EmrE-like"/>
</dbReference>
<dbReference type="GO" id="GO:0005886">
    <property type="term" value="C:plasma membrane"/>
    <property type="evidence" value="ECO:0007669"/>
    <property type="project" value="UniProtKB-SubCell"/>
</dbReference>
<keyword evidence="11" id="KW-1185">Reference proteome</keyword>
<feature type="transmembrane region" description="Helical" evidence="8">
    <location>
        <begin position="153"/>
        <end position="170"/>
    </location>
</feature>
<dbReference type="EMBL" id="CP026923">
    <property type="protein sequence ID" value="AVG23351.1"/>
    <property type="molecule type" value="Genomic_DNA"/>
</dbReference>
<dbReference type="AlphaFoldDB" id="A0A2L2BNV4"/>
<keyword evidence="3" id="KW-0813">Transport</keyword>
<dbReference type="KEGG" id="psai:C3B54_11353"/>
<evidence type="ECO:0000256" key="1">
    <source>
        <dbReference type="ARBA" id="ARBA00004651"/>
    </source>
</evidence>
<keyword evidence="7 8" id="KW-0472">Membrane</keyword>
<keyword evidence="4" id="KW-1003">Cell membrane</keyword>
<name>A0A2L2BNV4_9MICO</name>
<dbReference type="InterPro" id="IPR004626">
    <property type="entry name" value="RarD"/>
</dbReference>
<dbReference type="RefSeq" id="WP_104912980.1">
    <property type="nucleotide sequence ID" value="NZ_CP026923.1"/>
</dbReference>
<evidence type="ECO:0000256" key="7">
    <source>
        <dbReference type="ARBA" id="ARBA00023136"/>
    </source>
</evidence>
<reference evidence="10 11" key="1">
    <citation type="submission" date="2018-02" db="EMBL/GenBank/DDBJ databases">
        <title>Complete genome of the streamlined marine actinobacterium Pontimonas salivibrio CL-TW6 adapted to coastal planktonic lifestype.</title>
        <authorList>
            <person name="Cho B.C."/>
            <person name="Hardies S.C."/>
            <person name="Jang G.I."/>
            <person name="Hwang C.Y."/>
        </authorList>
    </citation>
    <scope>NUCLEOTIDE SEQUENCE [LARGE SCALE GENOMIC DNA]</scope>
    <source>
        <strain evidence="10 11">CL-TW6</strain>
    </source>
</reference>
<feature type="transmembrane region" description="Helical" evidence="8">
    <location>
        <begin position="274"/>
        <end position="292"/>
    </location>
</feature>
<feature type="transmembrane region" description="Helical" evidence="8">
    <location>
        <begin position="75"/>
        <end position="95"/>
    </location>
</feature>
<evidence type="ECO:0000313" key="11">
    <source>
        <dbReference type="Proteomes" id="UP000243077"/>
    </source>
</evidence>
<evidence type="ECO:0000313" key="10">
    <source>
        <dbReference type="EMBL" id="AVG23351.1"/>
    </source>
</evidence>
<evidence type="ECO:0000256" key="5">
    <source>
        <dbReference type="ARBA" id="ARBA00022692"/>
    </source>
</evidence>
<feature type="transmembrane region" description="Helical" evidence="8">
    <location>
        <begin position="12"/>
        <end position="36"/>
    </location>
</feature>
<comment type="subcellular location">
    <subcellularLocation>
        <location evidence="1">Cell membrane</location>
        <topology evidence="1">Multi-pass membrane protein</topology>
    </subcellularLocation>
</comment>
<dbReference type="Proteomes" id="UP000243077">
    <property type="component" value="Chromosome"/>
</dbReference>